<feature type="signal peptide" evidence="1">
    <location>
        <begin position="1"/>
        <end position="23"/>
    </location>
</feature>
<proteinExistence type="predicted"/>
<reference evidence="2" key="1">
    <citation type="submission" date="2022-08" db="UniProtKB">
        <authorList>
            <consortium name="EnsemblMetazoa"/>
        </authorList>
    </citation>
    <scope>IDENTIFICATION</scope>
    <source>
        <strain evidence="2">05x7-T-G4-1.051#20</strain>
    </source>
</reference>
<organism evidence="2 3">
    <name type="scientific">Magallana gigas</name>
    <name type="common">Pacific oyster</name>
    <name type="synonym">Crassostrea gigas</name>
    <dbReference type="NCBI Taxonomy" id="29159"/>
    <lineage>
        <taxon>Eukaryota</taxon>
        <taxon>Metazoa</taxon>
        <taxon>Spiralia</taxon>
        <taxon>Lophotrochozoa</taxon>
        <taxon>Mollusca</taxon>
        <taxon>Bivalvia</taxon>
        <taxon>Autobranchia</taxon>
        <taxon>Pteriomorphia</taxon>
        <taxon>Ostreida</taxon>
        <taxon>Ostreoidea</taxon>
        <taxon>Ostreidae</taxon>
        <taxon>Magallana</taxon>
    </lineage>
</organism>
<protein>
    <submittedName>
        <fullName evidence="2">Uncharacterized protein</fullName>
    </submittedName>
</protein>
<sequence>MHKRFHAVLVLGISSLILQIAAGDYDVLVRFLEYNRDRDFDCDGLFVSGGECDVYFKVCLQPLSPEQMQTCRGSDSDELDLENTYHLVFSRALWRYFTYYWRGVRGQPIFNILVHVYDLDPVGDDDYLGVTSYIHVGSGSTVRTVTTTPSHKNLREICRRKNSNILLENTHYFLFSPAQNEDYTFRWGNIRGKPIFNILIKVFDLDPVGEDDFLGTTSYNHVGSGPTVRNVTTTPAGMNLR</sequence>
<accession>A0A8W8JQB5</accession>
<feature type="chain" id="PRO_5036501343" evidence="1">
    <location>
        <begin position="24"/>
        <end position="241"/>
    </location>
</feature>
<keyword evidence="1" id="KW-0732">Signal</keyword>
<evidence type="ECO:0000313" key="3">
    <source>
        <dbReference type="Proteomes" id="UP000005408"/>
    </source>
</evidence>
<evidence type="ECO:0000256" key="1">
    <source>
        <dbReference type="SAM" id="SignalP"/>
    </source>
</evidence>
<evidence type="ECO:0000313" key="2">
    <source>
        <dbReference type="EnsemblMetazoa" id="G19968.1:cds"/>
    </source>
</evidence>
<dbReference type="EnsemblMetazoa" id="G19968.1">
    <property type="protein sequence ID" value="G19968.1:cds"/>
    <property type="gene ID" value="G19968"/>
</dbReference>
<keyword evidence="3" id="KW-1185">Reference proteome</keyword>
<dbReference type="AlphaFoldDB" id="A0A8W8JQB5"/>
<dbReference type="Proteomes" id="UP000005408">
    <property type="component" value="Unassembled WGS sequence"/>
</dbReference>
<name>A0A8W8JQB5_MAGGI</name>